<dbReference type="GO" id="GO:0046872">
    <property type="term" value="F:metal ion binding"/>
    <property type="evidence" value="ECO:0007669"/>
    <property type="project" value="UniProtKB-KW"/>
</dbReference>
<feature type="binding site" evidence="1">
    <location>
        <position position="57"/>
    </location>
    <ligand>
        <name>Zn(2+)</name>
        <dbReference type="ChEBI" id="CHEBI:29105"/>
    </ligand>
</feature>
<dbReference type="Gene3D" id="3.40.50.150">
    <property type="entry name" value="Vaccinia Virus protein VP39"/>
    <property type="match status" value="1"/>
</dbReference>
<dbReference type="AlphaFoldDB" id="A0A2X1K8M9"/>
<feature type="binding site" evidence="2">
    <location>
        <position position="219"/>
    </location>
    <ligand>
        <name>S-adenosyl-L-methionine</name>
        <dbReference type="ChEBI" id="CHEBI:59789"/>
    </ligand>
</feature>
<dbReference type="CDD" id="cd02440">
    <property type="entry name" value="AdoMet_MTases"/>
    <property type="match status" value="1"/>
</dbReference>
<gene>
    <name evidence="5" type="primary">rrmA</name>
    <name evidence="5" type="ORF">NCTC11126_04615</name>
</gene>
<dbReference type="PANTHER" id="PTHR43460:SF1">
    <property type="entry name" value="METHYLTRANSFERASE TYPE 11 DOMAIN-CONTAINING PROTEIN"/>
    <property type="match status" value="1"/>
</dbReference>
<evidence type="ECO:0000313" key="5">
    <source>
        <dbReference type="EMBL" id="SPW54959.1"/>
    </source>
</evidence>
<dbReference type="GO" id="GO:0052911">
    <property type="term" value="F:23S rRNA (guanine(745)-N(1))-methyltransferase activity"/>
    <property type="evidence" value="ECO:0007669"/>
    <property type="project" value="UniProtKB-EC"/>
</dbReference>
<feature type="domain" description="23S rRNA (guanine(745)-N(1))-methyltransferase N-terminal" evidence="4">
    <location>
        <begin position="50"/>
        <end position="82"/>
    </location>
</feature>
<organism evidence="5 6">
    <name type="scientific">Escherichia coli</name>
    <dbReference type="NCBI Taxonomy" id="562"/>
    <lineage>
        <taxon>Bacteria</taxon>
        <taxon>Pseudomonadati</taxon>
        <taxon>Pseudomonadota</taxon>
        <taxon>Gammaproteobacteria</taxon>
        <taxon>Enterobacterales</taxon>
        <taxon>Enterobacteriaceae</taxon>
        <taxon>Escherichia</taxon>
    </lineage>
</organism>
<evidence type="ECO:0000313" key="6">
    <source>
        <dbReference type="Proteomes" id="UP000250561"/>
    </source>
</evidence>
<dbReference type="FunFam" id="3.40.50.150:FF:000163">
    <property type="entry name" value="23S rRNA methyltransferase A"/>
    <property type="match status" value="1"/>
</dbReference>
<name>A0A2X1K8M9_ECOLX</name>
<feature type="binding site" evidence="2">
    <location>
        <begin position="132"/>
        <end position="133"/>
    </location>
    <ligand>
        <name>S-adenosyl-L-methionine</name>
        <dbReference type="ChEBI" id="CHEBI:59789"/>
    </ligand>
</feature>
<dbReference type="InterPro" id="IPR025714">
    <property type="entry name" value="Methyltranfer_dom"/>
</dbReference>
<dbReference type="InterPro" id="IPR052939">
    <property type="entry name" value="23S_rRNA_MeTrnsfrase_RlmA"/>
</dbReference>
<evidence type="ECO:0000259" key="4">
    <source>
        <dbReference type="Pfam" id="PF21302"/>
    </source>
</evidence>
<proteinExistence type="predicted"/>
<dbReference type="InterPro" id="IPR029063">
    <property type="entry name" value="SAM-dependent_MTases_sf"/>
</dbReference>
<keyword evidence="1" id="KW-0862">Zinc</keyword>
<dbReference type="PANTHER" id="PTHR43460">
    <property type="entry name" value="METHYLTRANSFERASE"/>
    <property type="match status" value="1"/>
</dbReference>
<dbReference type="SUPFAM" id="SSF53335">
    <property type="entry name" value="S-adenosyl-L-methionine-dependent methyltransferases"/>
    <property type="match status" value="1"/>
</dbReference>
<dbReference type="InterPro" id="IPR048647">
    <property type="entry name" value="RlmA_N"/>
</dbReference>
<feature type="binding site" evidence="2">
    <location>
        <position position="103"/>
    </location>
    <ligand>
        <name>S-adenosyl-L-methionine</name>
        <dbReference type="ChEBI" id="CHEBI:59789"/>
    </ligand>
</feature>
<dbReference type="NCBIfam" id="NF008300">
    <property type="entry name" value="PRK11088.1"/>
    <property type="match status" value="1"/>
</dbReference>
<protein>
    <submittedName>
        <fullName evidence="5">Ribosomal RNA large subunit methyltransferase A</fullName>
        <ecNumber evidence="5">2.1.1.187</ecNumber>
    </submittedName>
</protein>
<dbReference type="PIRSF" id="PIRSF018249">
    <property type="entry name" value="MyrA_prd"/>
    <property type="match status" value="1"/>
</dbReference>
<evidence type="ECO:0000256" key="1">
    <source>
        <dbReference type="PIRSR" id="PIRSR018249-1"/>
    </source>
</evidence>
<keyword evidence="1" id="KW-0479">Metal-binding</keyword>
<dbReference type="Pfam" id="PF21302">
    <property type="entry name" value="Zn_ribbon_RlmA"/>
    <property type="match status" value="1"/>
</dbReference>
<dbReference type="EC" id="2.1.1.187" evidence="5"/>
<dbReference type="InterPro" id="IPR016718">
    <property type="entry name" value="rRNA_m1G-MeTrfase_A_prd"/>
</dbReference>
<keyword evidence="5" id="KW-0489">Methyltransferase</keyword>
<feature type="domain" description="Methyltransferase" evidence="3">
    <location>
        <begin position="120"/>
        <end position="230"/>
    </location>
</feature>
<accession>A0A2X1K8M9</accession>
<keyword evidence="5" id="KW-0808">Transferase</keyword>
<dbReference type="Proteomes" id="UP000250561">
    <property type="component" value="Unassembled WGS sequence"/>
</dbReference>
<dbReference type="EMBL" id="UARS01000009">
    <property type="protein sequence ID" value="SPW54959.1"/>
    <property type="molecule type" value="Genomic_DNA"/>
</dbReference>
<feature type="binding site" evidence="1">
    <location>
        <position position="61"/>
    </location>
    <ligand>
        <name>Zn(2+)</name>
        <dbReference type="ChEBI" id="CHEBI:29105"/>
    </ligand>
</feature>
<reference evidence="5 6" key="1">
    <citation type="submission" date="2018-06" db="EMBL/GenBank/DDBJ databases">
        <authorList>
            <consortium name="Pathogen Informatics"/>
            <person name="Doyle S."/>
        </authorList>
    </citation>
    <scope>NUCLEOTIDE SEQUENCE [LARGE SCALE GENOMIC DNA]</scope>
    <source>
        <strain evidence="5 6">NCTC11126</strain>
    </source>
</reference>
<keyword evidence="2" id="KW-0949">S-adenosyl-L-methionine</keyword>
<evidence type="ECO:0000259" key="3">
    <source>
        <dbReference type="Pfam" id="PF13847"/>
    </source>
</evidence>
<sequence length="305" mass="34525">MRGFLLCFIFAPGVRIFARRVIRVTLAAFSILPELSCLFPVHFAISLFRVKKNSYICPQRHQFDMAKEGYVNLLPVQHKRSRDPGDSAEMMQARRAFLDAGHYQPLRDAIVAQLRERLDDKATAVLDIGCGEGYYTHAFADALPEITTFGLDVSKVAIKAAAKRYPQVTFCVASSHRLPFSDTSMDAIIRIYAPCKAEELARVVKPGGWVITATPGPRHLMELKGLIYNEVHLHAPHAEQLEGFTLQQSAELCYPMRLRGDEAVALLQMTPFAWRAKPEVWQTLAAKEVFDCQTDFNIHLWQRSY</sequence>
<dbReference type="Pfam" id="PF13847">
    <property type="entry name" value="Methyltransf_31"/>
    <property type="match status" value="1"/>
</dbReference>
<evidence type="ECO:0000256" key="2">
    <source>
        <dbReference type="PIRSR" id="PIRSR018249-2"/>
    </source>
</evidence>